<feature type="signal peptide" evidence="1">
    <location>
        <begin position="1"/>
        <end position="21"/>
    </location>
</feature>
<organism evidence="2 3">
    <name type="scientific">Lottia gigantea</name>
    <name type="common">Giant owl limpet</name>
    <dbReference type="NCBI Taxonomy" id="225164"/>
    <lineage>
        <taxon>Eukaryota</taxon>
        <taxon>Metazoa</taxon>
        <taxon>Spiralia</taxon>
        <taxon>Lophotrochozoa</taxon>
        <taxon>Mollusca</taxon>
        <taxon>Gastropoda</taxon>
        <taxon>Patellogastropoda</taxon>
        <taxon>Lottioidea</taxon>
        <taxon>Lottiidae</taxon>
        <taxon>Lottia</taxon>
    </lineage>
</organism>
<evidence type="ECO:0000313" key="2">
    <source>
        <dbReference type="EMBL" id="ESO90851.1"/>
    </source>
</evidence>
<accession>V4AC49</accession>
<dbReference type="GeneID" id="20239516"/>
<dbReference type="AlphaFoldDB" id="V4AC49"/>
<gene>
    <name evidence="2" type="ORF">LOTGIDRAFT_163736</name>
</gene>
<evidence type="ECO:0000313" key="3">
    <source>
        <dbReference type="Proteomes" id="UP000030746"/>
    </source>
</evidence>
<feature type="chain" id="PRO_5004717033" description="Peptidase M23 domain-containing protein" evidence="1">
    <location>
        <begin position="22"/>
        <end position="245"/>
    </location>
</feature>
<proteinExistence type="predicted"/>
<dbReference type="Proteomes" id="UP000030746">
    <property type="component" value="Unassembled WGS sequence"/>
</dbReference>
<keyword evidence="1" id="KW-0732">Signal</keyword>
<reference evidence="2 3" key="1">
    <citation type="journal article" date="2013" name="Nature">
        <title>Insights into bilaterian evolution from three spiralian genomes.</title>
        <authorList>
            <person name="Simakov O."/>
            <person name="Marletaz F."/>
            <person name="Cho S.J."/>
            <person name="Edsinger-Gonzales E."/>
            <person name="Havlak P."/>
            <person name="Hellsten U."/>
            <person name="Kuo D.H."/>
            <person name="Larsson T."/>
            <person name="Lv J."/>
            <person name="Arendt D."/>
            <person name="Savage R."/>
            <person name="Osoegawa K."/>
            <person name="de Jong P."/>
            <person name="Grimwood J."/>
            <person name="Chapman J.A."/>
            <person name="Shapiro H."/>
            <person name="Aerts A."/>
            <person name="Otillar R.P."/>
            <person name="Terry A.Y."/>
            <person name="Boore J.L."/>
            <person name="Grigoriev I.V."/>
            <person name="Lindberg D.R."/>
            <person name="Seaver E.C."/>
            <person name="Weisblat D.A."/>
            <person name="Putnam N.H."/>
            <person name="Rokhsar D.S."/>
        </authorList>
    </citation>
    <scope>NUCLEOTIDE SEQUENCE [LARGE SCALE GENOMIC DNA]</scope>
</reference>
<dbReference type="KEGG" id="lgi:LOTGIDRAFT_163736"/>
<evidence type="ECO:0000256" key="1">
    <source>
        <dbReference type="SAM" id="SignalP"/>
    </source>
</evidence>
<keyword evidence="3" id="KW-1185">Reference proteome</keyword>
<dbReference type="OMA" id="AFRDECT"/>
<dbReference type="HOGENOM" id="CLU_099197_0_0_1"/>
<dbReference type="STRING" id="225164.V4AC49"/>
<dbReference type="EMBL" id="KB202325">
    <property type="protein sequence ID" value="ESO90851.1"/>
    <property type="molecule type" value="Genomic_DNA"/>
</dbReference>
<dbReference type="RefSeq" id="XP_009058502.1">
    <property type="nucleotide sequence ID" value="XM_009060254.1"/>
</dbReference>
<sequence length="245" mass="25409">MNTKSVALLAYFSFLCGSVSGDLGCTSIGGTCQYTSTSCSGNYQSNLCNGPSTRKCCVPNTGDVGCTSISGTCQYTSTSCSGNYQSNLCSGPSTRKCCVTGSCSGSASACRILALHNSGEITLQNRHPSGVNDGAFPLLNIQDACNGQQSERSSYSCGECSSGPAPGGSVCIDNRVLSYIEAIAELHSVTITSITGACHSCTSKHYLGRAVDIRRNGPYSSYVTKCNQLGGRGIDEGTHIHCQFG</sequence>
<dbReference type="OrthoDB" id="10059227at2759"/>
<name>V4AC49_LOTGI</name>
<evidence type="ECO:0008006" key="4">
    <source>
        <dbReference type="Google" id="ProtNLM"/>
    </source>
</evidence>
<dbReference type="CTD" id="20239516"/>
<protein>
    <recommendedName>
        <fullName evidence="4">Peptidase M23 domain-containing protein</fullName>
    </recommendedName>
</protein>